<keyword evidence="2" id="KW-1185">Reference proteome</keyword>
<comment type="caution">
    <text evidence="1">The sequence shown here is derived from an EMBL/GenBank/DDBJ whole genome shotgun (WGS) entry which is preliminary data.</text>
</comment>
<dbReference type="RefSeq" id="WP_267993246.1">
    <property type="nucleotide sequence ID" value="NZ_JAPJZI010000002.1"/>
</dbReference>
<dbReference type="Pfam" id="PF04748">
    <property type="entry name" value="Polysacc_deac_2"/>
    <property type="match status" value="1"/>
</dbReference>
<reference evidence="1" key="1">
    <citation type="submission" date="2022-11" db="EMBL/GenBank/DDBJ databases">
        <title>Draft genome sequence of Hoeflea poritis E7-10 and Hoeflea prorocentri PM5-8, separated from scleractinian coral Porites lutea and marine dinoflagellate.</title>
        <authorList>
            <person name="Zhang G."/>
            <person name="Wei Q."/>
            <person name="Cai L."/>
        </authorList>
    </citation>
    <scope>NUCLEOTIDE SEQUENCE</scope>
    <source>
        <strain evidence="1">PM5-8</strain>
    </source>
</reference>
<proteinExistence type="predicted"/>
<evidence type="ECO:0000313" key="2">
    <source>
        <dbReference type="Proteomes" id="UP001151234"/>
    </source>
</evidence>
<organism evidence="1 2">
    <name type="scientific">Hoeflea prorocentri</name>
    <dbReference type="NCBI Taxonomy" id="1922333"/>
    <lineage>
        <taxon>Bacteria</taxon>
        <taxon>Pseudomonadati</taxon>
        <taxon>Pseudomonadota</taxon>
        <taxon>Alphaproteobacteria</taxon>
        <taxon>Hyphomicrobiales</taxon>
        <taxon>Rhizobiaceae</taxon>
        <taxon>Hoeflea</taxon>
    </lineage>
</organism>
<dbReference type="AlphaFoldDB" id="A0A9X3UML6"/>
<dbReference type="Gene3D" id="3.20.20.370">
    <property type="entry name" value="Glycoside hydrolase/deacetylase"/>
    <property type="match status" value="1"/>
</dbReference>
<dbReference type="Proteomes" id="UP001151234">
    <property type="component" value="Unassembled WGS sequence"/>
</dbReference>
<dbReference type="PANTHER" id="PTHR30105">
    <property type="entry name" value="UNCHARACTERIZED YIBQ-RELATED"/>
    <property type="match status" value="1"/>
</dbReference>
<name>A0A9X3UML6_9HYPH</name>
<dbReference type="PANTHER" id="PTHR30105:SF2">
    <property type="entry name" value="DIVERGENT POLYSACCHARIDE DEACETYLASE SUPERFAMILY"/>
    <property type="match status" value="1"/>
</dbReference>
<protein>
    <submittedName>
        <fullName evidence="1">Divergent polysaccharide deacetylase family protein</fullName>
    </submittedName>
</protein>
<dbReference type="EMBL" id="JAPJZI010000002">
    <property type="protein sequence ID" value="MDA5401252.1"/>
    <property type="molecule type" value="Genomic_DNA"/>
</dbReference>
<dbReference type="GO" id="GO:0005975">
    <property type="term" value="P:carbohydrate metabolic process"/>
    <property type="evidence" value="ECO:0007669"/>
    <property type="project" value="InterPro"/>
</dbReference>
<dbReference type="CDD" id="cd10936">
    <property type="entry name" value="CE4_DAC2"/>
    <property type="match status" value="1"/>
</dbReference>
<gene>
    <name evidence="1" type="ORF">OQ273_21950</name>
</gene>
<dbReference type="InterPro" id="IPR006837">
    <property type="entry name" value="Divergent_DAC"/>
</dbReference>
<dbReference type="SUPFAM" id="SSF88713">
    <property type="entry name" value="Glycoside hydrolase/deacetylase"/>
    <property type="match status" value="1"/>
</dbReference>
<evidence type="ECO:0000313" key="1">
    <source>
        <dbReference type="EMBL" id="MDA5401252.1"/>
    </source>
</evidence>
<dbReference type="InterPro" id="IPR011330">
    <property type="entry name" value="Glyco_hydro/deAcase_b/a-brl"/>
</dbReference>
<sequence>MIAGIAVLILFGGAGYMALQQSPLRGAPEPAEKQVAASEQPAQSEPIVIEGGIASEERVAGDSGAEIARTLTDEGGVVTTISPRDRSGDGPLIISGAETVGQDPRMAHLPVPELLEDTDFGRLPIKSADGRRALEAYARPWSGARGTRIAIVVGGLGLSQTGTQYAIATLPEEITLAFAASGNSLQRWLQEARRAGHEVLLQVPFEPFNYPQNDPGPHTLVVEDGTPQNLADLHWALGRITNYTGIMNFMGARFLSDPDATEPIMRDIARRGILFLDDGTSARTVTGSLASAIGVPHATADMVVDHEVNRIQIMKKLDEAERIARRNGSAIAIASAFETSVNAIAAWANEAKARGIEIVAVSALADDPEDF</sequence>
<accession>A0A9X3UML6</accession>